<dbReference type="PANTHER" id="PTHR21708:SF26">
    <property type="entry name" value="2-DEHYDROPANTOATE 2-REDUCTASE"/>
    <property type="match status" value="1"/>
</dbReference>
<keyword evidence="15" id="KW-1185">Reference proteome</keyword>
<dbReference type="RefSeq" id="WP_169418300.1">
    <property type="nucleotide sequence ID" value="NZ_JABBFX010000001.1"/>
</dbReference>
<keyword evidence="6 11" id="KW-0566">Pantothenate biosynthesis</keyword>
<comment type="catalytic activity">
    <reaction evidence="10 11">
        <text>(R)-pantoate + NADP(+) = 2-dehydropantoate + NADPH + H(+)</text>
        <dbReference type="Rhea" id="RHEA:16233"/>
        <dbReference type="ChEBI" id="CHEBI:11561"/>
        <dbReference type="ChEBI" id="CHEBI:15378"/>
        <dbReference type="ChEBI" id="CHEBI:15980"/>
        <dbReference type="ChEBI" id="CHEBI:57783"/>
        <dbReference type="ChEBI" id="CHEBI:58349"/>
        <dbReference type="EC" id="1.1.1.169"/>
    </reaction>
</comment>
<evidence type="ECO:0000313" key="15">
    <source>
        <dbReference type="Proteomes" id="UP000541185"/>
    </source>
</evidence>
<evidence type="ECO:0000256" key="5">
    <source>
        <dbReference type="ARBA" id="ARBA00019465"/>
    </source>
</evidence>
<evidence type="ECO:0000259" key="12">
    <source>
        <dbReference type="Pfam" id="PF02558"/>
    </source>
</evidence>
<comment type="similarity">
    <text evidence="3 11">Belongs to the ketopantoate reductase family.</text>
</comment>
<proteinExistence type="inferred from homology"/>
<protein>
    <recommendedName>
        <fullName evidence="5 11">2-dehydropantoate 2-reductase</fullName>
        <ecNumber evidence="4 11">1.1.1.169</ecNumber>
    </recommendedName>
    <alternativeName>
        <fullName evidence="9 11">Ketopantoate reductase</fullName>
    </alternativeName>
</protein>
<dbReference type="Pfam" id="PF08546">
    <property type="entry name" value="ApbA_C"/>
    <property type="match status" value="1"/>
</dbReference>
<evidence type="ECO:0000256" key="1">
    <source>
        <dbReference type="ARBA" id="ARBA00002919"/>
    </source>
</evidence>
<dbReference type="InterPro" id="IPR036291">
    <property type="entry name" value="NAD(P)-bd_dom_sf"/>
</dbReference>
<dbReference type="AlphaFoldDB" id="A0A848H005"/>
<evidence type="ECO:0000256" key="6">
    <source>
        <dbReference type="ARBA" id="ARBA00022655"/>
    </source>
</evidence>
<organism evidence="14 15">
    <name type="scientific">Ramlibacter agri</name>
    <dbReference type="NCBI Taxonomy" id="2728837"/>
    <lineage>
        <taxon>Bacteria</taxon>
        <taxon>Pseudomonadati</taxon>
        <taxon>Pseudomonadota</taxon>
        <taxon>Betaproteobacteria</taxon>
        <taxon>Burkholderiales</taxon>
        <taxon>Comamonadaceae</taxon>
        <taxon>Ramlibacter</taxon>
    </lineage>
</organism>
<dbReference type="Pfam" id="PF02558">
    <property type="entry name" value="ApbA"/>
    <property type="match status" value="1"/>
</dbReference>
<accession>A0A848H005</accession>
<comment type="pathway">
    <text evidence="2 11">Cofactor biosynthesis; (R)-pantothenate biosynthesis; (R)-pantoate from 3-methyl-2-oxobutanoate: step 2/2.</text>
</comment>
<name>A0A848H005_9BURK</name>
<dbReference type="UniPathway" id="UPA00028">
    <property type="reaction ID" value="UER00004"/>
</dbReference>
<dbReference type="GO" id="GO:0008677">
    <property type="term" value="F:2-dehydropantoate 2-reductase activity"/>
    <property type="evidence" value="ECO:0007669"/>
    <property type="project" value="UniProtKB-EC"/>
</dbReference>
<dbReference type="Gene3D" id="3.40.50.720">
    <property type="entry name" value="NAD(P)-binding Rossmann-like Domain"/>
    <property type="match status" value="1"/>
</dbReference>
<evidence type="ECO:0000256" key="9">
    <source>
        <dbReference type="ARBA" id="ARBA00032024"/>
    </source>
</evidence>
<dbReference type="InterPro" id="IPR051402">
    <property type="entry name" value="KPR-Related"/>
</dbReference>
<dbReference type="Gene3D" id="1.10.1040.10">
    <property type="entry name" value="N-(1-d-carboxylethyl)-l-norvaline Dehydrogenase, domain 2"/>
    <property type="match status" value="1"/>
</dbReference>
<sequence>MKILVLGAGAIGGYFGGRLAQAGADIAFLVREKRAAQLRERGLVVRSPHGDFTQAVRPVLGSQLGGETFDLVLLACKAYDLDAAMESIRPALGERSHVLPLLNGVAHIAKLQQAFGAQRVLAGSCGIPATLNAEGEVVQLMPIHRIVFGRPPESSVEADGKLQELLALFQKTPVEAILAADIWLELWEKFTGLATLAASTCLMRASVGDILEAEGGDAYLQQTYDACVRAAEVAGHAPRAAAQEGYRQMLRQRGSPLTASMLRDLEAGNRTEGAHIVADMLHKVQAAGADPAALLPAWIHLQAYELRRARNAA</sequence>
<dbReference type="EC" id="1.1.1.169" evidence="4 11"/>
<dbReference type="InterPro" id="IPR008927">
    <property type="entry name" value="6-PGluconate_DH-like_C_sf"/>
</dbReference>
<dbReference type="PANTHER" id="PTHR21708">
    <property type="entry name" value="PROBABLE 2-DEHYDROPANTOATE 2-REDUCTASE"/>
    <property type="match status" value="1"/>
</dbReference>
<feature type="domain" description="Ketopantoate reductase C-terminal" evidence="13">
    <location>
        <begin position="181"/>
        <end position="287"/>
    </location>
</feature>
<dbReference type="InterPro" id="IPR013752">
    <property type="entry name" value="KPA_reductase"/>
</dbReference>
<comment type="caution">
    <text evidence="14">The sequence shown here is derived from an EMBL/GenBank/DDBJ whole genome shotgun (WGS) entry which is preliminary data.</text>
</comment>
<dbReference type="FunFam" id="3.40.50.720:FF:000307">
    <property type="entry name" value="2-dehydropantoate 2-reductase"/>
    <property type="match status" value="1"/>
</dbReference>
<keyword evidence="8 11" id="KW-0560">Oxidoreductase</keyword>
<comment type="function">
    <text evidence="1 11">Catalyzes the NADPH-dependent reduction of ketopantoate into pantoic acid.</text>
</comment>
<evidence type="ECO:0000256" key="10">
    <source>
        <dbReference type="ARBA" id="ARBA00048793"/>
    </source>
</evidence>
<dbReference type="InterPro" id="IPR003710">
    <property type="entry name" value="ApbA"/>
</dbReference>
<dbReference type="GO" id="GO:0015940">
    <property type="term" value="P:pantothenate biosynthetic process"/>
    <property type="evidence" value="ECO:0007669"/>
    <property type="project" value="UniProtKB-UniPathway"/>
</dbReference>
<dbReference type="NCBIfam" id="TIGR00745">
    <property type="entry name" value="apbA_panE"/>
    <property type="match status" value="1"/>
</dbReference>
<reference evidence="14 15" key="1">
    <citation type="submission" date="2020-04" db="EMBL/GenBank/DDBJ databases">
        <title>Ramlibacter sp. G-1-2-2 isolated from soil.</title>
        <authorList>
            <person name="Dahal R.H."/>
        </authorList>
    </citation>
    <scope>NUCLEOTIDE SEQUENCE [LARGE SCALE GENOMIC DNA]</scope>
    <source>
        <strain evidence="14 15">G-1-2-2</strain>
    </source>
</reference>
<evidence type="ECO:0000259" key="13">
    <source>
        <dbReference type="Pfam" id="PF08546"/>
    </source>
</evidence>
<evidence type="ECO:0000256" key="11">
    <source>
        <dbReference type="RuleBase" id="RU362068"/>
    </source>
</evidence>
<dbReference type="InterPro" id="IPR013328">
    <property type="entry name" value="6PGD_dom2"/>
</dbReference>
<evidence type="ECO:0000256" key="2">
    <source>
        <dbReference type="ARBA" id="ARBA00004994"/>
    </source>
</evidence>
<gene>
    <name evidence="14" type="ORF">HHL11_10320</name>
</gene>
<evidence type="ECO:0000256" key="4">
    <source>
        <dbReference type="ARBA" id="ARBA00013014"/>
    </source>
</evidence>
<evidence type="ECO:0000256" key="3">
    <source>
        <dbReference type="ARBA" id="ARBA00007870"/>
    </source>
</evidence>
<evidence type="ECO:0000256" key="7">
    <source>
        <dbReference type="ARBA" id="ARBA00022857"/>
    </source>
</evidence>
<evidence type="ECO:0000256" key="8">
    <source>
        <dbReference type="ARBA" id="ARBA00023002"/>
    </source>
</evidence>
<dbReference type="SUPFAM" id="SSF48179">
    <property type="entry name" value="6-phosphogluconate dehydrogenase C-terminal domain-like"/>
    <property type="match status" value="1"/>
</dbReference>
<dbReference type="SUPFAM" id="SSF51735">
    <property type="entry name" value="NAD(P)-binding Rossmann-fold domains"/>
    <property type="match status" value="1"/>
</dbReference>
<dbReference type="InterPro" id="IPR013332">
    <property type="entry name" value="KPR_N"/>
</dbReference>
<feature type="domain" description="Ketopantoate reductase N-terminal" evidence="12">
    <location>
        <begin position="3"/>
        <end position="151"/>
    </location>
</feature>
<dbReference type="EMBL" id="JABBFX010000001">
    <property type="protein sequence ID" value="NML44145.1"/>
    <property type="molecule type" value="Genomic_DNA"/>
</dbReference>
<evidence type="ECO:0000313" key="14">
    <source>
        <dbReference type="EMBL" id="NML44145.1"/>
    </source>
</evidence>
<dbReference type="GO" id="GO:0005737">
    <property type="term" value="C:cytoplasm"/>
    <property type="evidence" value="ECO:0007669"/>
    <property type="project" value="TreeGrafter"/>
</dbReference>
<keyword evidence="7 11" id="KW-0521">NADP</keyword>
<dbReference type="Proteomes" id="UP000541185">
    <property type="component" value="Unassembled WGS sequence"/>
</dbReference>